<evidence type="ECO:0000256" key="2">
    <source>
        <dbReference type="ARBA" id="ARBA00009009"/>
    </source>
</evidence>
<accession>A0A1N7KLQ9</accession>
<dbReference type="InterPro" id="IPR000871">
    <property type="entry name" value="Beta-lactam_class-A"/>
</dbReference>
<dbReference type="GO" id="GO:0046677">
    <property type="term" value="P:response to antibiotic"/>
    <property type="evidence" value="ECO:0007669"/>
    <property type="project" value="InterPro"/>
</dbReference>
<gene>
    <name evidence="5" type="ORF">SAMN05421774_101534</name>
</gene>
<feature type="domain" description="Beta-lactamase class A catalytic" evidence="4">
    <location>
        <begin position="31"/>
        <end position="236"/>
    </location>
</feature>
<dbReference type="Gene3D" id="3.40.710.10">
    <property type="entry name" value="DD-peptidase/beta-lactamase superfamily"/>
    <property type="match status" value="1"/>
</dbReference>
<dbReference type="InterPro" id="IPR045155">
    <property type="entry name" value="Beta-lactam_cat"/>
</dbReference>
<dbReference type="EC" id="3.5.2.6" evidence="3"/>
<dbReference type="AlphaFoldDB" id="A0A1N7KLQ9"/>
<dbReference type="SUPFAM" id="SSF56601">
    <property type="entry name" value="beta-lactamase/transpeptidase-like"/>
    <property type="match status" value="1"/>
</dbReference>
<dbReference type="Proteomes" id="UP000186141">
    <property type="component" value="Unassembled WGS sequence"/>
</dbReference>
<dbReference type="STRING" id="1086013.SAMN05421774_101534"/>
<organism evidence="5 6">
    <name type="scientific">Gemmobacter megaterium</name>
    <dbReference type="NCBI Taxonomy" id="1086013"/>
    <lineage>
        <taxon>Bacteria</taxon>
        <taxon>Pseudomonadati</taxon>
        <taxon>Pseudomonadota</taxon>
        <taxon>Alphaproteobacteria</taxon>
        <taxon>Rhodobacterales</taxon>
        <taxon>Paracoccaceae</taxon>
        <taxon>Gemmobacter</taxon>
    </lineage>
</organism>
<dbReference type="InterPro" id="IPR012338">
    <property type="entry name" value="Beta-lactam/transpept-like"/>
</dbReference>
<dbReference type="GO" id="GO:0030655">
    <property type="term" value="P:beta-lactam antibiotic catabolic process"/>
    <property type="evidence" value="ECO:0007669"/>
    <property type="project" value="InterPro"/>
</dbReference>
<dbReference type="OrthoDB" id="9784149at2"/>
<dbReference type="PANTHER" id="PTHR35333:SF3">
    <property type="entry name" value="BETA-LACTAMASE-TYPE TRANSPEPTIDASE FOLD CONTAINING PROTEIN"/>
    <property type="match status" value="1"/>
</dbReference>
<evidence type="ECO:0000256" key="1">
    <source>
        <dbReference type="ARBA" id="ARBA00001526"/>
    </source>
</evidence>
<dbReference type="GO" id="GO:0008800">
    <property type="term" value="F:beta-lactamase activity"/>
    <property type="evidence" value="ECO:0007669"/>
    <property type="project" value="UniProtKB-EC"/>
</dbReference>
<evidence type="ECO:0000313" key="6">
    <source>
        <dbReference type="Proteomes" id="UP000186141"/>
    </source>
</evidence>
<comment type="similarity">
    <text evidence="2">Belongs to the class-A beta-lactamase family.</text>
</comment>
<protein>
    <recommendedName>
        <fullName evidence="3">beta-lactamase</fullName>
        <ecNumber evidence="3">3.5.2.6</ecNumber>
    </recommendedName>
</protein>
<keyword evidence="6" id="KW-1185">Reference proteome</keyword>
<dbReference type="EMBL" id="FTOT01000001">
    <property type="protein sequence ID" value="SIS62562.1"/>
    <property type="molecule type" value="Genomic_DNA"/>
</dbReference>
<evidence type="ECO:0000256" key="3">
    <source>
        <dbReference type="ARBA" id="ARBA00012865"/>
    </source>
</evidence>
<proteinExistence type="inferred from homology"/>
<dbReference type="PANTHER" id="PTHR35333">
    <property type="entry name" value="BETA-LACTAMASE"/>
    <property type="match status" value="1"/>
</dbReference>
<sequence>MTQNPETPLGDIIRKAEAGGARIGLVLSRDGTVLFGHRAQERFLSASVVKIAIMVEIYRAADAGRLRLEAPVTVTAPMMAKGSGVMNRLVPGYTVQVQDLLYLMMAISDNTATNLLIERAGMAAVNATMADLGMAGSNLGRPMLGRPATADEIENIAVPMDYDRLMQAILDGRAASQGACAAMLDLLRAQQNERRLARHLPAGADWGSKTGTLDGVVNDAGFLRTADGTACLSMFTQDFARMVDAEEVLGDMAQAAFRLAGLLDGGSR</sequence>
<evidence type="ECO:0000313" key="5">
    <source>
        <dbReference type="EMBL" id="SIS62562.1"/>
    </source>
</evidence>
<evidence type="ECO:0000259" key="4">
    <source>
        <dbReference type="Pfam" id="PF13354"/>
    </source>
</evidence>
<reference evidence="5 6" key="1">
    <citation type="submission" date="2017-01" db="EMBL/GenBank/DDBJ databases">
        <authorList>
            <person name="Mah S.A."/>
            <person name="Swanson W.J."/>
            <person name="Moy G.W."/>
            <person name="Vacquier V.D."/>
        </authorList>
    </citation>
    <scope>NUCLEOTIDE SEQUENCE [LARGE SCALE GENOMIC DNA]</scope>
    <source>
        <strain evidence="5 6">DSM 26375</strain>
    </source>
</reference>
<dbReference type="Pfam" id="PF13354">
    <property type="entry name" value="Beta-lactamase2"/>
    <property type="match status" value="1"/>
</dbReference>
<comment type="catalytic activity">
    <reaction evidence="1">
        <text>a beta-lactam + H2O = a substituted beta-amino acid</text>
        <dbReference type="Rhea" id="RHEA:20401"/>
        <dbReference type="ChEBI" id="CHEBI:15377"/>
        <dbReference type="ChEBI" id="CHEBI:35627"/>
        <dbReference type="ChEBI" id="CHEBI:140347"/>
        <dbReference type="EC" id="3.5.2.6"/>
    </reaction>
</comment>
<name>A0A1N7KLQ9_9RHOB</name>
<dbReference type="RefSeq" id="WP_076528399.1">
    <property type="nucleotide sequence ID" value="NZ_BMEH01000001.1"/>
</dbReference>